<dbReference type="FunFam" id="2.30.29.210:FF:000001">
    <property type="entry name" value="FACT complex subunit spt16"/>
    <property type="match status" value="1"/>
</dbReference>
<dbReference type="InterPro" id="IPR029148">
    <property type="entry name" value="FACT-SPT16_Nlobe"/>
</dbReference>
<dbReference type="InterPro" id="IPR036005">
    <property type="entry name" value="Creatinase/aminopeptidase-like"/>
</dbReference>
<dbReference type="SUPFAM" id="SSF55920">
    <property type="entry name" value="Creatinase/aminopeptidase"/>
    <property type="match status" value="1"/>
</dbReference>
<dbReference type="AlphaFoldDB" id="A0A2T0FPF1"/>
<feature type="region of interest" description="Disordered" evidence="12">
    <location>
        <begin position="428"/>
        <end position="463"/>
    </location>
</feature>
<dbReference type="Pfam" id="PF14826">
    <property type="entry name" value="FACT-Spt16_Nlob"/>
    <property type="match status" value="1"/>
</dbReference>
<comment type="function">
    <text evidence="10">Component of the FACT complex, a general chromatin factor that acts to reorganize nucleosomes. The FACT complex is involved in multiple processes that require DNA as a template such as mRNA elongation, DNA replication and DNA repair. During transcription elongation the FACT complex acts as a histone chaperone that both destabilizes and restores nucleosomal structure. It facilitates the passage of RNA polymerase II and transcription by promoting the dissociation of one histone H2A-H2B dimer from the nucleosome, then subsequently promotes the reestablishment of the nucleosome following the passage of RNA polymerase II.</text>
</comment>
<feature type="compositionally biased region" description="Basic and acidic residues" evidence="12">
    <location>
        <begin position="450"/>
        <end position="463"/>
    </location>
</feature>
<feature type="domain" description="FACT complex subunit SPT16 middle" evidence="14">
    <location>
        <begin position="522"/>
        <end position="670"/>
    </location>
</feature>
<dbReference type="Gene3D" id="3.40.350.10">
    <property type="entry name" value="Creatinase/prolidase N-terminal domain"/>
    <property type="match status" value="1"/>
</dbReference>
<evidence type="ECO:0000256" key="3">
    <source>
        <dbReference type="ARBA" id="ARBA00022705"/>
    </source>
</evidence>
<dbReference type="SMART" id="SM01287">
    <property type="entry name" value="Rtt106"/>
    <property type="match status" value="1"/>
</dbReference>
<comment type="similarity">
    <text evidence="1 10">Belongs to the peptidase M24 family. SPT16 subfamily.</text>
</comment>
<dbReference type="SMART" id="SM01286">
    <property type="entry name" value="SPT16"/>
    <property type="match status" value="1"/>
</dbReference>
<proteinExistence type="inferred from homology"/>
<evidence type="ECO:0000256" key="10">
    <source>
        <dbReference type="RuleBase" id="RU367052"/>
    </source>
</evidence>
<dbReference type="GO" id="GO:0010468">
    <property type="term" value="P:regulation of gene expression"/>
    <property type="evidence" value="ECO:0007669"/>
    <property type="project" value="UniProtKB-ARBA"/>
</dbReference>
<organism evidence="16 17">
    <name type="scientific">Wickerhamiella sorbophila</name>
    <dbReference type="NCBI Taxonomy" id="45607"/>
    <lineage>
        <taxon>Eukaryota</taxon>
        <taxon>Fungi</taxon>
        <taxon>Dikarya</taxon>
        <taxon>Ascomycota</taxon>
        <taxon>Saccharomycotina</taxon>
        <taxon>Dipodascomycetes</taxon>
        <taxon>Dipodascales</taxon>
        <taxon>Trichomonascaceae</taxon>
        <taxon>Wickerhamiella</taxon>
    </lineage>
</organism>
<keyword evidence="4 10" id="KW-0227">DNA damage</keyword>
<evidence type="ECO:0000256" key="5">
    <source>
        <dbReference type="ARBA" id="ARBA00023015"/>
    </source>
</evidence>
<dbReference type="OrthoDB" id="10251642at2759"/>
<dbReference type="GO" id="GO:0035101">
    <property type="term" value="C:FACT complex"/>
    <property type="evidence" value="ECO:0007669"/>
    <property type="project" value="UniProtKB-UniRule"/>
</dbReference>
<evidence type="ECO:0000313" key="17">
    <source>
        <dbReference type="Proteomes" id="UP000238350"/>
    </source>
</evidence>
<dbReference type="PANTHER" id="PTHR13980">
    <property type="entry name" value="CDC68 RELATED"/>
    <property type="match status" value="1"/>
</dbReference>
<comment type="subcellular location">
    <subcellularLocation>
        <location evidence="10">Nucleus</location>
    </subcellularLocation>
    <subcellularLocation>
        <location evidence="10">Chromosome</location>
    </subcellularLocation>
</comment>
<dbReference type="EMBL" id="NDIQ01000022">
    <property type="protein sequence ID" value="PRT56857.1"/>
    <property type="molecule type" value="Genomic_DNA"/>
</dbReference>
<accession>A0A2T0FPF1</accession>
<dbReference type="SMART" id="SM01285">
    <property type="entry name" value="FACT-Spt16_Nlob"/>
    <property type="match status" value="1"/>
</dbReference>
<dbReference type="Gene3D" id="2.30.29.210">
    <property type="entry name" value="FACT complex subunit Spt16p/Cdc68p"/>
    <property type="match status" value="1"/>
</dbReference>
<dbReference type="InterPro" id="IPR040258">
    <property type="entry name" value="Spt16"/>
</dbReference>
<dbReference type="FunFam" id="2.30.29.30:FF:000017">
    <property type="entry name" value="FACT complex subunit SPT16"/>
    <property type="match status" value="1"/>
</dbReference>
<name>A0A2T0FPF1_9ASCO</name>
<dbReference type="PANTHER" id="PTHR13980:SF15">
    <property type="entry name" value="FACT COMPLEX SUBUNIT SPT16"/>
    <property type="match status" value="1"/>
</dbReference>
<dbReference type="GO" id="GO:0006368">
    <property type="term" value="P:transcription elongation by RNA polymerase II"/>
    <property type="evidence" value="ECO:0007669"/>
    <property type="project" value="TreeGrafter"/>
</dbReference>
<evidence type="ECO:0000259" key="14">
    <source>
        <dbReference type="SMART" id="SM01286"/>
    </source>
</evidence>
<evidence type="ECO:0000256" key="9">
    <source>
        <dbReference type="ARBA" id="ARBA00023242"/>
    </source>
</evidence>
<keyword evidence="6 11" id="KW-0175">Coiled coil</keyword>
<dbReference type="RefSeq" id="XP_024666802.1">
    <property type="nucleotide sequence ID" value="XM_024811034.1"/>
</dbReference>
<dbReference type="InterPro" id="IPR029149">
    <property type="entry name" value="Creatin/AminoP/Spt16_N"/>
</dbReference>
<keyword evidence="8 10" id="KW-0234">DNA repair</keyword>
<dbReference type="InterPro" id="IPR056595">
    <property type="entry name" value="Fact-SPT16_PH"/>
</dbReference>
<evidence type="ECO:0000256" key="1">
    <source>
        <dbReference type="ARBA" id="ARBA00010779"/>
    </source>
</evidence>
<dbReference type="Pfam" id="PF08644">
    <property type="entry name" value="SPT16"/>
    <property type="match status" value="1"/>
</dbReference>
<dbReference type="InterPro" id="IPR013953">
    <property type="entry name" value="FACT_SPT16_M"/>
</dbReference>
<dbReference type="GO" id="GO:0006260">
    <property type="term" value="P:DNA replication"/>
    <property type="evidence" value="ECO:0007669"/>
    <property type="project" value="UniProtKB-KW"/>
</dbReference>
<evidence type="ECO:0000256" key="2">
    <source>
        <dbReference type="ARBA" id="ARBA00022454"/>
    </source>
</evidence>
<feature type="coiled-coil region" evidence="11">
    <location>
        <begin position="596"/>
        <end position="626"/>
    </location>
</feature>
<evidence type="ECO:0000256" key="11">
    <source>
        <dbReference type="SAM" id="Coils"/>
    </source>
</evidence>
<dbReference type="FunFam" id="2.30.29.150:FF:000002">
    <property type="entry name" value="FACT complex subunit SPT16"/>
    <property type="match status" value="1"/>
</dbReference>
<feature type="region of interest" description="Disordered" evidence="12">
    <location>
        <begin position="916"/>
        <end position="989"/>
    </location>
</feature>
<evidence type="ECO:0000259" key="13">
    <source>
        <dbReference type="SMART" id="SM01285"/>
    </source>
</evidence>
<dbReference type="InterPro" id="IPR000994">
    <property type="entry name" value="Pept_M24"/>
</dbReference>
<keyword evidence="2 10" id="KW-0158">Chromosome</keyword>
<comment type="caution">
    <text evidence="16">The sequence shown here is derived from an EMBL/GenBank/DDBJ whole genome shotgun (WGS) entry which is preliminary data.</text>
</comment>
<keyword evidence="9 10" id="KW-0539">Nucleus</keyword>
<dbReference type="GO" id="GO:0031491">
    <property type="term" value="F:nucleosome binding"/>
    <property type="evidence" value="ECO:0007669"/>
    <property type="project" value="TreeGrafter"/>
</dbReference>
<dbReference type="Proteomes" id="UP000238350">
    <property type="component" value="Unassembled WGS sequence"/>
</dbReference>
<feature type="compositionally biased region" description="Acidic residues" evidence="12">
    <location>
        <begin position="916"/>
        <end position="976"/>
    </location>
</feature>
<evidence type="ECO:0000256" key="6">
    <source>
        <dbReference type="ARBA" id="ARBA00023054"/>
    </source>
</evidence>
<comment type="subunit">
    <text evidence="10">Component of the FACT complex.</text>
</comment>
<evidence type="ECO:0000313" key="16">
    <source>
        <dbReference type="EMBL" id="PRT56857.1"/>
    </source>
</evidence>
<keyword evidence="7 10" id="KW-0804">Transcription</keyword>
<evidence type="ECO:0000256" key="12">
    <source>
        <dbReference type="SAM" id="MobiDB-lite"/>
    </source>
</evidence>
<feature type="region of interest" description="Disordered" evidence="12">
    <location>
        <begin position="478"/>
        <end position="498"/>
    </location>
</feature>
<dbReference type="GeneID" id="36518225"/>
<dbReference type="Pfam" id="PF00557">
    <property type="entry name" value="Peptidase_M24"/>
    <property type="match status" value="1"/>
</dbReference>
<feature type="domain" description="FACT complex subunit SPT16 N-terminal lobe" evidence="13">
    <location>
        <begin position="5"/>
        <end position="160"/>
    </location>
</feature>
<dbReference type="InterPro" id="IPR011993">
    <property type="entry name" value="PH-like_dom_sf"/>
</dbReference>
<sequence length="989" mass="112954">MSVIIDSVAFKRRLHLLQRTLKDSKSFGGVSCIVTALGKGDSETQGQWTSMLHIWLLGYPFANTAITISPQKCVIITSAKQAKHLDGIKSASVELRIRSKDPEESRILYKEMLDQFVPNESSFGVFADDTAVSLIAAAWKEEREAAVARGAKSVNVSKAFDELLANKDEDELRAIRTAAKASMGAMTQYFADEMTTIIDEEAKITHADFSEKVAAVIDNAKLFRKMKLGAEFDAALIDWSYQPIIQSGNNFDLSSDAKSDKNLLQAGIIYCSLGLRYKFYSSSIARTYLIDPSKEQEQSYSMLLATEKRVLTAIREGAKCSDAFKAAKAYLSEKEPSLVSHLAPSVGYGVGVNHHDRLFELSEDNDRALQDGMTLVIQIAFTDLKDSGEDSKPYMLCVADTIRVTSDIPIVFTDAPKSRDVVSFYFKQEEEEPTKRERKPVQSSSNGRSMRSERQREQEESAEARILAHQAELKQRLQERGVEKYSDISQQQGADENKREFKKYESYKRETQLPPAVKDLRIMVDNRSQTIIVPISGRPVPFHINAYKNGSKNEEGEYVYLRLNFSTPDTIVKRDEAFENPYAQFLKSITLRSRDAERMNDTFKRIQEMKREATRREQERKELADVVQQDKLSEVRDRRPQRLEPVFVRPTPEGKRVAGSLEIHKNGVRYQSPLGKEQQVDVLFSNVDSLFFQPSDHELIVLIHIHLKNPIIVGKKKTKDIQFYRDATDMSYDDTGNKKRRYRYGDEDELEQEQEERRLRATLNKEFNNFAEQIAKASNGKLAVDIPFRELGFTGVPFRSNVLCQPTTDCLVQLVDTPFLVVRLDEVELVSLERIQFGLRQFDMVFIYKDYSKPVTHINSIPVSQLDSIKDWLNEMDIPFYEGPVNLTWPQVMKTVTSDPHEFFESGGWSFLANDEEDAAEEEVPEEESEFEVTDDEPEDESDSYAEEESEDLSENSFSGEDDSGEDWDDMEEEAAREDQRKEDRRGRR</sequence>
<protein>
    <recommendedName>
        <fullName evidence="10">FACT complex subunit</fullName>
    </recommendedName>
</protein>
<dbReference type="GO" id="GO:0006281">
    <property type="term" value="P:DNA repair"/>
    <property type="evidence" value="ECO:0007669"/>
    <property type="project" value="UniProtKB-UniRule"/>
</dbReference>
<gene>
    <name evidence="16" type="ORF">B9G98_04477</name>
</gene>
<dbReference type="InterPro" id="IPR013719">
    <property type="entry name" value="RTT106/SPT16-like_middle_dom"/>
</dbReference>
<evidence type="ECO:0000259" key="15">
    <source>
        <dbReference type="SMART" id="SM01287"/>
    </source>
</evidence>
<dbReference type="Gene3D" id="2.30.29.150">
    <property type="match status" value="1"/>
</dbReference>
<feature type="domain" description="Histone chaperone RTT106/FACT complex subunit SPT16-like middle" evidence="15">
    <location>
        <begin position="793"/>
        <end position="883"/>
    </location>
</feature>
<evidence type="ECO:0000256" key="7">
    <source>
        <dbReference type="ARBA" id="ARBA00023163"/>
    </source>
</evidence>
<feature type="compositionally biased region" description="Basic and acidic residues" evidence="12">
    <location>
        <begin position="977"/>
        <end position="989"/>
    </location>
</feature>
<dbReference type="Pfam" id="PF24824">
    <property type="entry name" value="PH_SPT16"/>
    <property type="match status" value="1"/>
</dbReference>
<dbReference type="FunFam" id="3.90.230.10:FF:000005">
    <property type="entry name" value="FACT complex subunit spt16"/>
    <property type="match status" value="1"/>
</dbReference>
<dbReference type="STRING" id="45607.A0A2T0FPF1"/>
<dbReference type="Gene3D" id="2.30.29.30">
    <property type="entry name" value="Pleckstrin-homology domain (PH domain)/Phosphotyrosine-binding domain (PTB)"/>
    <property type="match status" value="1"/>
</dbReference>
<keyword evidence="17" id="KW-1185">Reference proteome</keyword>
<keyword evidence="3 10" id="KW-0235">DNA replication</keyword>
<reference evidence="16 17" key="1">
    <citation type="submission" date="2017-04" db="EMBL/GenBank/DDBJ databases">
        <title>Genome sequencing of [Candida] sorbophila.</title>
        <authorList>
            <person name="Ahn J.O."/>
        </authorList>
    </citation>
    <scope>NUCLEOTIDE SEQUENCE [LARGE SCALE GENOMIC DNA]</scope>
    <source>
        <strain evidence="16 17">DS02</strain>
    </source>
</reference>
<dbReference type="Pfam" id="PF08512">
    <property type="entry name" value="Rttp106-like_middle"/>
    <property type="match status" value="1"/>
</dbReference>
<keyword evidence="5 10" id="KW-0805">Transcription regulation</keyword>
<dbReference type="Gene3D" id="3.90.230.10">
    <property type="entry name" value="Creatinase/methionine aminopeptidase superfamily"/>
    <property type="match status" value="1"/>
</dbReference>
<evidence type="ECO:0000256" key="8">
    <source>
        <dbReference type="ARBA" id="ARBA00023204"/>
    </source>
</evidence>
<evidence type="ECO:0000256" key="4">
    <source>
        <dbReference type="ARBA" id="ARBA00022763"/>
    </source>
</evidence>